<feature type="transmembrane region" description="Helical" evidence="6">
    <location>
        <begin position="304"/>
        <end position="324"/>
    </location>
</feature>
<evidence type="ECO:0000256" key="4">
    <source>
        <dbReference type="ARBA" id="ARBA00022989"/>
    </source>
</evidence>
<keyword evidence="5 6" id="KW-0472">Membrane</keyword>
<dbReference type="InterPro" id="IPR050833">
    <property type="entry name" value="Poly_Biosynth_Transport"/>
</dbReference>
<feature type="transmembrane region" description="Helical" evidence="6">
    <location>
        <begin position="80"/>
        <end position="100"/>
    </location>
</feature>
<accession>A0A1M5AJ97</accession>
<keyword evidence="2" id="KW-1003">Cell membrane</keyword>
<dbReference type="STRING" id="1124188.SAMN05444377_10694"/>
<feature type="transmembrane region" description="Helical" evidence="6">
    <location>
        <begin position="330"/>
        <end position="348"/>
    </location>
</feature>
<feature type="transmembrane region" description="Helical" evidence="6">
    <location>
        <begin position="423"/>
        <end position="440"/>
    </location>
</feature>
<feature type="transmembrane region" description="Helical" evidence="6">
    <location>
        <begin position="179"/>
        <end position="197"/>
    </location>
</feature>
<feature type="transmembrane region" description="Helical" evidence="6">
    <location>
        <begin position="360"/>
        <end position="386"/>
    </location>
</feature>
<feature type="transmembrane region" description="Helical" evidence="6">
    <location>
        <begin position="392"/>
        <end position="411"/>
    </location>
</feature>
<feature type="transmembrane region" description="Helical" evidence="6">
    <location>
        <begin position="39"/>
        <end position="59"/>
    </location>
</feature>
<dbReference type="InterPro" id="IPR002797">
    <property type="entry name" value="Polysacc_synth"/>
</dbReference>
<protein>
    <submittedName>
        <fullName evidence="7">Membrane protein involved in the export of O-antigen and teichoic acid</fullName>
    </submittedName>
</protein>
<dbReference type="AlphaFoldDB" id="A0A1M5AJ97"/>
<keyword evidence="8" id="KW-1185">Reference proteome</keyword>
<feature type="transmembrane region" description="Helical" evidence="6">
    <location>
        <begin position="217"/>
        <end position="235"/>
    </location>
</feature>
<proteinExistence type="predicted"/>
<feature type="transmembrane region" description="Helical" evidence="6">
    <location>
        <begin position="120"/>
        <end position="140"/>
    </location>
</feature>
<evidence type="ECO:0000256" key="3">
    <source>
        <dbReference type="ARBA" id="ARBA00022692"/>
    </source>
</evidence>
<evidence type="ECO:0000256" key="5">
    <source>
        <dbReference type="ARBA" id="ARBA00023136"/>
    </source>
</evidence>
<feature type="transmembrane region" description="Helical" evidence="6">
    <location>
        <begin position="446"/>
        <end position="468"/>
    </location>
</feature>
<evidence type="ECO:0000313" key="7">
    <source>
        <dbReference type="EMBL" id="SHF30204.1"/>
    </source>
</evidence>
<gene>
    <name evidence="7" type="ORF">SAMN05444377_10694</name>
</gene>
<dbReference type="OrthoDB" id="88014at2"/>
<organism evidence="7 8">
    <name type="scientific">Flavobacterium fontis</name>
    <dbReference type="NCBI Taxonomy" id="1124188"/>
    <lineage>
        <taxon>Bacteria</taxon>
        <taxon>Pseudomonadati</taxon>
        <taxon>Bacteroidota</taxon>
        <taxon>Flavobacteriia</taxon>
        <taxon>Flavobacteriales</taxon>
        <taxon>Flavobacteriaceae</taxon>
        <taxon>Flavobacterium</taxon>
    </lineage>
</organism>
<evidence type="ECO:0000256" key="2">
    <source>
        <dbReference type="ARBA" id="ARBA00022475"/>
    </source>
</evidence>
<sequence>MGIVQNQSIKNTVITFFGFGIGAINALFFYTHFLGKEHYGIVSTLLSGANIMMPLMAFGAQNTIIRFYTQYDSEAKRERFLAFMALVPFYLMIPIGVLFYCFYDSIASYWVTENPTLQPFFGLIPVIGFLMAYFEVFYAWVKVHLRSVYGNFIYEVFGRALIMFHLILLHFDYLTKAQFIYSVTGIYALQTVVMFAYAMRVRRPSFALQIPHNFKEIFYYSSFIIVSGGIAVMLVDFDKVMIPQYLPIAHNAVYSVAIFIATVIAVPYRAMNQIVSPITARLMVQEKWDELQELYQKTSINLQITGGLLLVLILTNIHMLYRIIPDNYDGGVWVVFMIGISKYYDVLLGNNNAIIVNTRYYRMVLFFGVATVVLMIVLNAICIPLYGINGSALATLLTIMLYNTVKFVFVVKKLKLFPFTQHTVRSVVVLLVVFGLFYAWEFPFHPIINIGFKSLLVAPLYLFAHYYWRVSEEVNEVMDRFLPRFLKR</sequence>
<keyword evidence="4 6" id="KW-1133">Transmembrane helix</keyword>
<dbReference type="Proteomes" id="UP000184147">
    <property type="component" value="Unassembled WGS sequence"/>
</dbReference>
<name>A0A1M5AJ97_9FLAO</name>
<dbReference type="PANTHER" id="PTHR30250">
    <property type="entry name" value="PST FAMILY PREDICTED COLANIC ACID TRANSPORTER"/>
    <property type="match status" value="1"/>
</dbReference>
<dbReference type="Pfam" id="PF01943">
    <property type="entry name" value="Polysacc_synt"/>
    <property type="match status" value="1"/>
</dbReference>
<feature type="transmembrane region" description="Helical" evidence="6">
    <location>
        <begin position="12"/>
        <end position="33"/>
    </location>
</feature>
<feature type="transmembrane region" description="Helical" evidence="6">
    <location>
        <begin position="247"/>
        <end position="268"/>
    </location>
</feature>
<dbReference type="RefSeq" id="WP_073362861.1">
    <property type="nucleotide sequence ID" value="NZ_FQVQ01000006.1"/>
</dbReference>
<dbReference type="GO" id="GO:0005886">
    <property type="term" value="C:plasma membrane"/>
    <property type="evidence" value="ECO:0007669"/>
    <property type="project" value="UniProtKB-SubCell"/>
</dbReference>
<evidence type="ECO:0000256" key="6">
    <source>
        <dbReference type="SAM" id="Phobius"/>
    </source>
</evidence>
<dbReference type="PANTHER" id="PTHR30250:SF11">
    <property type="entry name" value="O-ANTIGEN TRANSPORTER-RELATED"/>
    <property type="match status" value="1"/>
</dbReference>
<evidence type="ECO:0000256" key="1">
    <source>
        <dbReference type="ARBA" id="ARBA00004651"/>
    </source>
</evidence>
<comment type="subcellular location">
    <subcellularLocation>
        <location evidence="1">Cell membrane</location>
        <topology evidence="1">Multi-pass membrane protein</topology>
    </subcellularLocation>
</comment>
<feature type="transmembrane region" description="Helical" evidence="6">
    <location>
        <begin position="152"/>
        <end position="173"/>
    </location>
</feature>
<reference evidence="7 8" key="1">
    <citation type="submission" date="2016-11" db="EMBL/GenBank/DDBJ databases">
        <authorList>
            <person name="Jaros S."/>
            <person name="Januszkiewicz K."/>
            <person name="Wedrychowicz H."/>
        </authorList>
    </citation>
    <scope>NUCLEOTIDE SEQUENCE [LARGE SCALE GENOMIC DNA]</scope>
    <source>
        <strain evidence="7 8">DSM 25660</strain>
    </source>
</reference>
<dbReference type="EMBL" id="FQVQ01000006">
    <property type="protein sequence ID" value="SHF30204.1"/>
    <property type="molecule type" value="Genomic_DNA"/>
</dbReference>
<evidence type="ECO:0000313" key="8">
    <source>
        <dbReference type="Proteomes" id="UP000184147"/>
    </source>
</evidence>
<keyword evidence="3 6" id="KW-0812">Transmembrane</keyword>